<dbReference type="RefSeq" id="WP_290263588.1">
    <property type="nucleotide sequence ID" value="NZ_JAUFQQ010000003.1"/>
</dbReference>
<organism evidence="2 3">
    <name type="scientific">Flavobacterium branchiarum</name>
    <dbReference type="NCBI Taxonomy" id="1114870"/>
    <lineage>
        <taxon>Bacteria</taxon>
        <taxon>Pseudomonadati</taxon>
        <taxon>Bacteroidota</taxon>
        <taxon>Flavobacteriia</taxon>
        <taxon>Flavobacteriales</taxon>
        <taxon>Flavobacteriaceae</taxon>
        <taxon>Flavobacterium</taxon>
    </lineage>
</organism>
<keyword evidence="1" id="KW-1277">Toxin-antitoxin system</keyword>
<gene>
    <name evidence="2" type="ORF">ACFFUQ_20225</name>
</gene>
<dbReference type="InterPro" id="IPR007712">
    <property type="entry name" value="RelE/ParE_toxin"/>
</dbReference>
<dbReference type="Gene3D" id="3.30.2310.20">
    <property type="entry name" value="RelE-like"/>
    <property type="match status" value="1"/>
</dbReference>
<dbReference type="InterPro" id="IPR035093">
    <property type="entry name" value="RelE/ParE_toxin_dom_sf"/>
</dbReference>
<dbReference type="EMBL" id="JBHMEX010000066">
    <property type="protein sequence ID" value="MFB9066352.1"/>
    <property type="molecule type" value="Genomic_DNA"/>
</dbReference>
<keyword evidence="3" id="KW-1185">Reference proteome</keyword>
<dbReference type="Pfam" id="PF05016">
    <property type="entry name" value="ParE_toxin"/>
    <property type="match status" value="1"/>
</dbReference>
<evidence type="ECO:0000313" key="3">
    <source>
        <dbReference type="Proteomes" id="UP001589589"/>
    </source>
</evidence>
<comment type="caution">
    <text evidence="2">The sequence shown here is derived from an EMBL/GenBank/DDBJ whole genome shotgun (WGS) entry which is preliminary data.</text>
</comment>
<proteinExistence type="predicted"/>
<sequence>MIVWESRAQQELHDIYDFIFFNSPQNAEHIITELVSITESISNMPFKYPKEPYFNNDNIRFVPKWTYKIIYFIGDNDITILSVFNTSQNSIRISR</sequence>
<protein>
    <submittedName>
        <fullName evidence="2">Type II toxin-antitoxin system RelE/ParE family toxin</fullName>
    </submittedName>
</protein>
<evidence type="ECO:0000313" key="2">
    <source>
        <dbReference type="EMBL" id="MFB9066352.1"/>
    </source>
</evidence>
<name>A0ABV5FS19_9FLAO</name>
<accession>A0ABV5FS19</accession>
<evidence type="ECO:0000256" key="1">
    <source>
        <dbReference type="ARBA" id="ARBA00022649"/>
    </source>
</evidence>
<reference evidence="2 3" key="1">
    <citation type="submission" date="2024-09" db="EMBL/GenBank/DDBJ databases">
        <authorList>
            <person name="Sun Q."/>
            <person name="Mori K."/>
        </authorList>
    </citation>
    <scope>NUCLEOTIDE SEQUENCE [LARGE SCALE GENOMIC DNA]</scope>
    <source>
        <strain evidence="2 3">CECT 7908</strain>
    </source>
</reference>
<dbReference type="Proteomes" id="UP001589589">
    <property type="component" value="Unassembled WGS sequence"/>
</dbReference>